<dbReference type="SUPFAM" id="SSF53850">
    <property type="entry name" value="Periplasmic binding protein-like II"/>
    <property type="match status" value="1"/>
</dbReference>
<dbReference type="OrthoDB" id="9801799at2"/>
<evidence type="ECO:0000256" key="3">
    <source>
        <dbReference type="SAM" id="SignalP"/>
    </source>
</evidence>
<evidence type="ECO:0000256" key="2">
    <source>
        <dbReference type="ARBA" id="ARBA00022729"/>
    </source>
</evidence>
<dbReference type="PANTHER" id="PTHR30290:SF38">
    <property type="entry name" value="D,D-DIPEPTIDE-BINDING PERIPLASMIC PROTEIN DDPA-RELATED"/>
    <property type="match status" value="1"/>
</dbReference>
<protein>
    <submittedName>
        <fullName evidence="5">ABC transporter substrate-binding protein</fullName>
    </submittedName>
</protein>
<dbReference type="KEGG" id="btrm:SAMEA390648702034"/>
<reference evidence="5 6" key="1">
    <citation type="submission" date="2016-04" db="EMBL/GenBank/DDBJ databases">
        <authorList>
            <consortium name="Pathogen Informatics"/>
        </authorList>
    </citation>
    <scope>NUCLEOTIDE SEQUENCE [LARGE SCALE GENOMIC DNA]</scope>
    <source>
        <strain evidence="5 6">H044680328</strain>
    </source>
</reference>
<evidence type="ECO:0000259" key="4">
    <source>
        <dbReference type="Pfam" id="PF00496"/>
    </source>
</evidence>
<dbReference type="InterPro" id="IPR000914">
    <property type="entry name" value="SBP_5_dom"/>
</dbReference>
<proteinExistence type="inferred from homology"/>
<sequence>MSIKRILVASLGAFFIGFGAAQAGSTLQVALTTSLNSLDPNVTTLGEEYVFNGLVFSGLTRIDADSNVVPDLATEWSPSEDLKSWTFKLRPDVRFHHGKPLQAEDVVFSFERIMDPATGSAGRSQIEVLKQVEALDPATVRFTLSQPYADFPGLLTGRQMRIVAKDRASTLKTEPSGTGPYRFLRYTPGDQLVMERNPDYYDRDRIKIDNVVLRVMPEAASRVAALRSGSIDLIWNLPLETIPDLKGDPGVTIDSVASASWDGIVLNNAKPPFNDARVRRAVRLALDKKELVQFALFGEGKPTHTPIPPSSPAFNHDIGFETDLPRARQLLAEAGYPNGFSVDIFVPAGRPSRERLGVAAQQLLRPLGIKLNVQRVPYNRYAAGVSGIAPMYVDGFFANPVIDAATTPWFHSTGSWNSRMWHFSSPRADQALDAGRAATDAAQQNRHYQEFQQAVVEDVPGIIAYVTNVASAYRSNLKNYRTNPYLWIDLFDVEIADDGK</sequence>
<dbReference type="Pfam" id="PF00496">
    <property type="entry name" value="SBP_bac_5"/>
    <property type="match status" value="1"/>
</dbReference>
<dbReference type="STRING" id="123899.SAMEA3906487_02034"/>
<dbReference type="PIRSF" id="PIRSF002741">
    <property type="entry name" value="MppA"/>
    <property type="match status" value="1"/>
</dbReference>
<dbReference type="GeneID" id="56590691"/>
<keyword evidence="6" id="KW-1185">Reference proteome</keyword>
<dbReference type="Proteomes" id="UP000076825">
    <property type="component" value="Chromosome 1"/>
</dbReference>
<gene>
    <name evidence="5" type="primary">hbpA_2</name>
    <name evidence="5" type="ORF">SAMEA3906487_02034</name>
</gene>
<dbReference type="Gene3D" id="3.10.105.10">
    <property type="entry name" value="Dipeptide-binding Protein, Domain 3"/>
    <property type="match status" value="1"/>
</dbReference>
<dbReference type="GO" id="GO:0030288">
    <property type="term" value="C:outer membrane-bounded periplasmic space"/>
    <property type="evidence" value="ECO:0007669"/>
    <property type="project" value="UniProtKB-ARBA"/>
</dbReference>
<name>A0A157SHZ4_9BORD</name>
<dbReference type="InterPro" id="IPR039424">
    <property type="entry name" value="SBP_5"/>
</dbReference>
<keyword evidence="2 3" id="KW-0732">Signal</keyword>
<comment type="similarity">
    <text evidence="1">Belongs to the bacterial solute-binding protein 5 family.</text>
</comment>
<organism evidence="5 6">
    <name type="scientific">Bordetella trematum</name>
    <dbReference type="NCBI Taxonomy" id="123899"/>
    <lineage>
        <taxon>Bacteria</taxon>
        <taxon>Pseudomonadati</taxon>
        <taxon>Pseudomonadota</taxon>
        <taxon>Betaproteobacteria</taxon>
        <taxon>Burkholderiales</taxon>
        <taxon>Alcaligenaceae</taxon>
        <taxon>Bordetella</taxon>
    </lineage>
</organism>
<feature type="domain" description="Solute-binding protein family 5" evidence="4">
    <location>
        <begin position="67"/>
        <end position="415"/>
    </location>
</feature>
<dbReference type="PATRIC" id="fig|123899.6.peg.2029"/>
<dbReference type="CDD" id="cd08503">
    <property type="entry name" value="PBP2_NikA_DppA_OppA_like_17"/>
    <property type="match status" value="1"/>
</dbReference>
<dbReference type="RefSeq" id="WP_063491893.1">
    <property type="nucleotide sequence ID" value="NZ_CP016340.1"/>
</dbReference>
<dbReference type="GO" id="GO:1904680">
    <property type="term" value="F:peptide transmembrane transporter activity"/>
    <property type="evidence" value="ECO:0007669"/>
    <property type="project" value="TreeGrafter"/>
</dbReference>
<dbReference type="Gene3D" id="3.90.76.10">
    <property type="entry name" value="Dipeptide-binding Protein, Domain 1"/>
    <property type="match status" value="1"/>
</dbReference>
<dbReference type="PANTHER" id="PTHR30290">
    <property type="entry name" value="PERIPLASMIC BINDING COMPONENT OF ABC TRANSPORTER"/>
    <property type="match status" value="1"/>
</dbReference>
<dbReference type="EMBL" id="LT546645">
    <property type="protein sequence ID" value="SAI70037.1"/>
    <property type="molecule type" value="Genomic_DNA"/>
</dbReference>
<feature type="signal peptide" evidence="3">
    <location>
        <begin position="1"/>
        <end position="23"/>
    </location>
</feature>
<dbReference type="GO" id="GO:0015833">
    <property type="term" value="P:peptide transport"/>
    <property type="evidence" value="ECO:0007669"/>
    <property type="project" value="TreeGrafter"/>
</dbReference>
<feature type="chain" id="PRO_5009816807" evidence="3">
    <location>
        <begin position="24"/>
        <end position="500"/>
    </location>
</feature>
<evidence type="ECO:0000313" key="5">
    <source>
        <dbReference type="EMBL" id="SAI70037.1"/>
    </source>
</evidence>
<accession>A0A157SHZ4</accession>
<evidence type="ECO:0000313" key="6">
    <source>
        <dbReference type="Proteomes" id="UP000076825"/>
    </source>
</evidence>
<dbReference type="AlphaFoldDB" id="A0A157SHZ4"/>
<dbReference type="InterPro" id="IPR030678">
    <property type="entry name" value="Peptide/Ni-bd"/>
</dbReference>
<dbReference type="GO" id="GO:0043190">
    <property type="term" value="C:ATP-binding cassette (ABC) transporter complex"/>
    <property type="evidence" value="ECO:0007669"/>
    <property type="project" value="InterPro"/>
</dbReference>
<dbReference type="Gene3D" id="3.40.190.10">
    <property type="entry name" value="Periplasmic binding protein-like II"/>
    <property type="match status" value="1"/>
</dbReference>
<evidence type="ECO:0000256" key="1">
    <source>
        <dbReference type="ARBA" id="ARBA00005695"/>
    </source>
</evidence>